<evidence type="ECO:0000256" key="4">
    <source>
        <dbReference type="ARBA" id="ARBA00023002"/>
    </source>
</evidence>
<comment type="similarity">
    <text evidence="1">Belongs to the oxygen-dependent FAD-linked oxidoreductase family.</text>
</comment>
<protein>
    <submittedName>
        <fullName evidence="5">Uncharacterized protein</fullName>
    </submittedName>
</protein>
<dbReference type="EMBL" id="CP034210">
    <property type="protein sequence ID" value="QBZ65812.1"/>
    <property type="molecule type" value="Genomic_DNA"/>
</dbReference>
<evidence type="ECO:0000256" key="2">
    <source>
        <dbReference type="ARBA" id="ARBA00022630"/>
    </source>
</evidence>
<dbReference type="Proteomes" id="UP000294847">
    <property type="component" value="Chromosome 7"/>
</dbReference>
<dbReference type="AlphaFoldDB" id="A0A4P7NTV2"/>
<dbReference type="SUPFAM" id="SSF56176">
    <property type="entry name" value="FAD-binding/transporter-associated domain-like"/>
    <property type="match status" value="1"/>
</dbReference>
<evidence type="ECO:0000313" key="6">
    <source>
        <dbReference type="Proteomes" id="UP000294847"/>
    </source>
</evidence>
<dbReference type="InterPro" id="IPR016166">
    <property type="entry name" value="FAD-bd_PCMH"/>
</dbReference>
<dbReference type="InterPro" id="IPR016169">
    <property type="entry name" value="FAD-bd_PCMH_sub2"/>
</dbReference>
<dbReference type="Gene3D" id="3.30.465.10">
    <property type="match status" value="1"/>
</dbReference>
<dbReference type="PANTHER" id="PTHR42973">
    <property type="entry name" value="BINDING OXIDOREDUCTASE, PUTATIVE (AFU_ORTHOLOGUE AFUA_1G17690)-RELATED"/>
    <property type="match status" value="1"/>
</dbReference>
<organism evidence="5 6">
    <name type="scientific">Pyricularia oryzae</name>
    <name type="common">Rice blast fungus</name>
    <name type="synonym">Magnaporthe oryzae</name>
    <dbReference type="NCBI Taxonomy" id="318829"/>
    <lineage>
        <taxon>Eukaryota</taxon>
        <taxon>Fungi</taxon>
        <taxon>Dikarya</taxon>
        <taxon>Ascomycota</taxon>
        <taxon>Pezizomycotina</taxon>
        <taxon>Sordariomycetes</taxon>
        <taxon>Sordariomycetidae</taxon>
        <taxon>Magnaporthales</taxon>
        <taxon>Pyriculariaceae</taxon>
        <taxon>Pyricularia</taxon>
    </lineage>
</organism>
<dbReference type="Gene3D" id="3.40.462.20">
    <property type="match status" value="1"/>
</dbReference>
<proteinExistence type="inferred from homology"/>
<dbReference type="InterPro" id="IPR050416">
    <property type="entry name" value="FAD-linked_Oxidoreductase"/>
</dbReference>
<evidence type="ECO:0000256" key="1">
    <source>
        <dbReference type="ARBA" id="ARBA00005466"/>
    </source>
</evidence>
<dbReference type="InterPro" id="IPR012951">
    <property type="entry name" value="BBE"/>
</dbReference>
<dbReference type="VEuPathDB" id="FungiDB:M_BR32_EuGene_00056161"/>
<evidence type="ECO:0000256" key="3">
    <source>
        <dbReference type="ARBA" id="ARBA00022827"/>
    </source>
</evidence>
<keyword evidence="4" id="KW-0560">Oxidoreductase</keyword>
<keyword evidence="2" id="KW-0285">Flavoprotein</keyword>
<dbReference type="PANTHER" id="PTHR42973:SF8">
    <property type="entry name" value="FAD-BINDING PCMH-TYPE DOMAIN-CONTAINING PROTEIN"/>
    <property type="match status" value="1"/>
</dbReference>
<dbReference type="OMA" id="PVNMAFE"/>
<dbReference type="Pfam" id="PF08031">
    <property type="entry name" value="BBE"/>
    <property type="match status" value="1"/>
</dbReference>
<dbReference type="PROSITE" id="PS51387">
    <property type="entry name" value="FAD_PCMH"/>
    <property type="match status" value="1"/>
</dbReference>
<sequence length="515" mass="56732">MKNLISLVCGLALFQILVAGASISDPFSQLLTTRQQVDAEQVRRELGSRLSKGTLIFGPDDENYGNATARFSNFSAPQIQVVVMPDQESDIPAIVRYCNRNSIPFLAINRGHGWTKTLGTFNGVQINMARLRNITIKPDGKSALMQGGTYVGQVVDYLWDRGHVATTGSCDCVGMLGPTLGGGHGRQEGLYGMVIDNIIKLNVVLANGAAVTVSKDRHPDLFWAMRGAGHNFGIVTSFELKIYPRGPDMWHYHNYVWRGDKLEEVFEALNKFHGNGSTPVDMAANFGFFAMDGTITETEPIMSWTFAYRGSEQDAEQHLAPFNAIESARSEWGDVPLTQISAAQGTGLSSVFCQHGLGDRLQASAGLQVYNLTAERAIFDAFAARVVSAPVLAAGMAIIHEGYATAAVAARPDDESAFPFRSDHHLMLASLLVDGDAVGAEVREAGWEWVREVTDMWNEGQPGRKEHVYVNYANGSEPLEQLYGHEPWRLQRLRDMKAVYDPHNRFRYYNPIVVG</sequence>
<keyword evidence="3" id="KW-0274">FAD</keyword>
<dbReference type="InterPro" id="IPR036318">
    <property type="entry name" value="FAD-bd_PCMH-like_sf"/>
</dbReference>
<accession>A0A4P7NTV2</accession>
<dbReference type="GO" id="GO:0071949">
    <property type="term" value="F:FAD binding"/>
    <property type="evidence" value="ECO:0007669"/>
    <property type="project" value="InterPro"/>
</dbReference>
<dbReference type="SMR" id="A0A4P7NTV2"/>
<dbReference type="InterPro" id="IPR006094">
    <property type="entry name" value="Oxid_FAD_bind_N"/>
</dbReference>
<reference evidence="5 6" key="1">
    <citation type="journal article" date="2019" name="Mol. Biol. Evol.">
        <title>Blast fungal genomes show frequent chromosomal changes, gene gains and losses, and effector gene turnover.</title>
        <authorList>
            <person name="Gomez Luciano L.B."/>
            <person name="Jason Tsai I."/>
            <person name="Chuma I."/>
            <person name="Tosa Y."/>
            <person name="Chen Y.H."/>
            <person name="Li J.Y."/>
            <person name="Li M.Y."/>
            <person name="Jade Lu M.Y."/>
            <person name="Nakayashiki H."/>
            <person name="Li W.H."/>
        </authorList>
    </citation>
    <scope>NUCLEOTIDE SEQUENCE [LARGE SCALE GENOMIC DNA]</scope>
    <source>
        <strain evidence="5">MZ5-1-6</strain>
    </source>
</reference>
<name>A0A4P7NTV2_PYROR</name>
<dbReference type="Pfam" id="PF01565">
    <property type="entry name" value="FAD_binding_4"/>
    <property type="match status" value="1"/>
</dbReference>
<dbReference type="GO" id="GO:0016491">
    <property type="term" value="F:oxidoreductase activity"/>
    <property type="evidence" value="ECO:0007669"/>
    <property type="project" value="UniProtKB-KW"/>
</dbReference>
<evidence type="ECO:0000313" key="5">
    <source>
        <dbReference type="EMBL" id="QBZ65812.1"/>
    </source>
</evidence>
<gene>
    <name evidence="5" type="ORF">PoMZ_12776</name>
</gene>